<dbReference type="STRING" id="1081109.A0A162IKD9"/>
<sequence length="462" mass="51168">MSDNTPAPAAEKRLPFKPTALRKAALPANGSTHGKPETDDVDGLELFRRAKEMQPLVEADRERKMKRRQKQEEERRKAAESAVKRSLEPGAEPDITLIEDLGSTVTVGSRTPVAVTTETTIEMITPPASKRARLDSSPMSGRKLSFDSAPGDRAPTRLTSPPPGTTVAARSPPIIDIIDSDDDVVVASDQSPNLEVLDELSGGVEDDEFADYVRQAEEMRAQDPADKATTEIVITSSTPGCKSCCIKYHFNKALQRVRDTWLALQKRRNVFGDDVGGDDIVLTLRRQKIYPSTRLLNLGIRPQGNGKIIADGGASCLLHDRTQVHLEAWTLADFEAMQRRLEARRRRGAYDDDENDGSSGGDDDDDEDDGSEARKQRQAKQATPQPDIKLRVILKARDYEDVKLTVRPETTVETLITGFRAERSIAPSKNVGVWFDGERLAEHVTMDEAEIDDMDTFEVHIK</sequence>
<feature type="compositionally biased region" description="Acidic residues" evidence="1">
    <location>
        <begin position="351"/>
        <end position="370"/>
    </location>
</feature>
<evidence type="ECO:0000259" key="2">
    <source>
        <dbReference type="PROSITE" id="PS50053"/>
    </source>
</evidence>
<feature type="region of interest" description="Disordered" evidence="1">
    <location>
        <begin position="1"/>
        <end position="96"/>
    </location>
</feature>
<evidence type="ECO:0000313" key="4">
    <source>
        <dbReference type="Proteomes" id="UP000078544"/>
    </source>
</evidence>
<feature type="region of interest" description="Disordered" evidence="1">
    <location>
        <begin position="345"/>
        <end position="386"/>
    </location>
</feature>
<dbReference type="SUPFAM" id="SSF54236">
    <property type="entry name" value="Ubiquitin-like"/>
    <property type="match status" value="1"/>
</dbReference>
<gene>
    <name evidence="3" type="ORF">AAL_04844</name>
</gene>
<comment type="caution">
    <text evidence="3">The sequence shown here is derived from an EMBL/GenBank/DDBJ whole genome shotgun (WGS) entry which is preliminary data.</text>
</comment>
<keyword evidence="4" id="KW-1185">Reference proteome</keyword>
<protein>
    <submittedName>
        <fullName evidence="3">Small ubiquitin-related modifier, SUMO</fullName>
    </submittedName>
</protein>
<dbReference type="InterPro" id="IPR022617">
    <property type="entry name" value="Rad60/SUMO-like_dom"/>
</dbReference>
<proteinExistence type="predicted"/>
<organism evidence="3 4">
    <name type="scientific">Moelleriella libera RCEF 2490</name>
    <dbReference type="NCBI Taxonomy" id="1081109"/>
    <lineage>
        <taxon>Eukaryota</taxon>
        <taxon>Fungi</taxon>
        <taxon>Dikarya</taxon>
        <taxon>Ascomycota</taxon>
        <taxon>Pezizomycotina</taxon>
        <taxon>Sordariomycetes</taxon>
        <taxon>Hypocreomycetidae</taxon>
        <taxon>Hypocreales</taxon>
        <taxon>Clavicipitaceae</taxon>
        <taxon>Moelleriella</taxon>
    </lineage>
</organism>
<dbReference type="Pfam" id="PF11976">
    <property type="entry name" value="Rad60-SLD"/>
    <property type="match status" value="1"/>
</dbReference>
<dbReference type="InterPro" id="IPR029071">
    <property type="entry name" value="Ubiquitin-like_domsf"/>
</dbReference>
<dbReference type="OrthoDB" id="3365399at2759"/>
<evidence type="ECO:0000313" key="3">
    <source>
        <dbReference type="EMBL" id="KZZ94733.1"/>
    </source>
</evidence>
<feature type="compositionally biased region" description="Basic and acidic residues" evidence="1">
    <location>
        <begin position="45"/>
        <end position="63"/>
    </location>
</feature>
<evidence type="ECO:0000256" key="1">
    <source>
        <dbReference type="SAM" id="MobiDB-lite"/>
    </source>
</evidence>
<dbReference type="AlphaFoldDB" id="A0A162IKD9"/>
<dbReference type="EMBL" id="AZGY01000010">
    <property type="protein sequence ID" value="KZZ94733.1"/>
    <property type="molecule type" value="Genomic_DNA"/>
</dbReference>
<dbReference type="PROSITE" id="PS50053">
    <property type="entry name" value="UBIQUITIN_2"/>
    <property type="match status" value="1"/>
</dbReference>
<accession>A0A162IKD9</accession>
<feature type="domain" description="Ubiquitin-like" evidence="2">
    <location>
        <begin position="390"/>
        <end position="462"/>
    </location>
</feature>
<dbReference type="InterPro" id="IPR000626">
    <property type="entry name" value="Ubiquitin-like_dom"/>
</dbReference>
<name>A0A162IKD9_9HYPO</name>
<dbReference type="Proteomes" id="UP000078544">
    <property type="component" value="Unassembled WGS sequence"/>
</dbReference>
<reference evidence="3 4" key="1">
    <citation type="journal article" date="2016" name="Genome Biol. Evol.">
        <title>Divergent and convergent evolution of fungal pathogenicity.</title>
        <authorList>
            <person name="Shang Y."/>
            <person name="Xiao G."/>
            <person name="Zheng P."/>
            <person name="Cen K."/>
            <person name="Zhan S."/>
            <person name="Wang C."/>
        </authorList>
    </citation>
    <scope>NUCLEOTIDE SEQUENCE [LARGE SCALE GENOMIC DNA]</scope>
    <source>
        <strain evidence="3 4">RCEF 2490</strain>
    </source>
</reference>
<dbReference type="Gene3D" id="3.10.20.90">
    <property type="entry name" value="Phosphatidylinositol 3-kinase Catalytic Subunit, Chain A, domain 1"/>
    <property type="match status" value="1"/>
</dbReference>
<feature type="region of interest" description="Disordered" evidence="1">
    <location>
        <begin position="127"/>
        <end position="170"/>
    </location>
</feature>
<feature type="compositionally biased region" description="Basic and acidic residues" evidence="1">
    <location>
        <begin position="70"/>
        <end position="87"/>
    </location>
</feature>